<sequence length="155" mass="17373">MLAESIACIRESQGINEAKPITAATLLERDLGITRDNKSERLEELQKRFGIWFAGVDGALREAFCLGIDKYLFHSEGFGLLFMIANFFGFSIEKVKPLSVGQLQRVILERKEKQWLLNPSGLTLQSIGCPHFHVEHYENRVSISCGICSYCGCTG</sequence>
<keyword evidence="2" id="KW-1185">Reference proteome</keyword>
<accession>A0ABT1UM96</accession>
<proteinExistence type="predicted"/>
<organism evidence="1 2">
    <name type="scientific">Methylomonas aurea</name>
    <dbReference type="NCBI Taxonomy" id="2952224"/>
    <lineage>
        <taxon>Bacteria</taxon>
        <taxon>Pseudomonadati</taxon>
        <taxon>Pseudomonadota</taxon>
        <taxon>Gammaproteobacteria</taxon>
        <taxon>Methylococcales</taxon>
        <taxon>Methylococcaceae</taxon>
        <taxon>Methylomonas</taxon>
    </lineage>
</organism>
<protein>
    <submittedName>
        <fullName evidence="1">Uncharacterized protein</fullName>
    </submittedName>
</protein>
<dbReference type="RefSeq" id="WP_256612576.1">
    <property type="nucleotide sequence ID" value="NZ_JANIBM010000045.1"/>
</dbReference>
<reference evidence="1 2" key="1">
    <citation type="submission" date="2022-07" db="EMBL/GenBank/DDBJ databases">
        <title>Methylomonas rivi sp. nov., Methylomonas rosea sp. nov., Methylomonas aureus sp. nov. and Methylomonas subterranea sp. nov., four novel methanotrophs isolated from a freshwater creek and the deep terrestrial subsurface.</title>
        <authorList>
            <person name="Abin C."/>
            <person name="Sankaranarayanan K."/>
            <person name="Garner C."/>
            <person name="Sindelar R."/>
            <person name="Kotary K."/>
            <person name="Garner R."/>
            <person name="Barclay S."/>
            <person name="Lawson P."/>
            <person name="Krumholz L."/>
        </authorList>
    </citation>
    <scope>NUCLEOTIDE SEQUENCE [LARGE SCALE GENOMIC DNA]</scope>
    <source>
        <strain evidence="1 2">SURF-1</strain>
    </source>
</reference>
<comment type="caution">
    <text evidence="1">The sequence shown here is derived from an EMBL/GenBank/DDBJ whole genome shotgun (WGS) entry which is preliminary data.</text>
</comment>
<evidence type="ECO:0000313" key="1">
    <source>
        <dbReference type="EMBL" id="MCQ8183361.1"/>
    </source>
</evidence>
<gene>
    <name evidence="1" type="ORF">NP603_19775</name>
</gene>
<name>A0ABT1UM96_9GAMM</name>
<dbReference type="EMBL" id="JANIBM010000045">
    <property type="protein sequence ID" value="MCQ8183361.1"/>
    <property type="molecule type" value="Genomic_DNA"/>
</dbReference>
<dbReference type="Proteomes" id="UP001524569">
    <property type="component" value="Unassembled WGS sequence"/>
</dbReference>
<evidence type="ECO:0000313" key="2">
    <source>
        <dbReference type="Proteomes" id="UP001524569"/>
    </source>
</evidence>